<sequence>MRERVWVTGYRAYELSVFNDNDPKVTVIKYSLKSQLTQLLDEGLEWIITGGQPGVEQWSAEVGLELQADFPQLRVAVMVPFTDFGGRWKEERQAQLAALRARVDFTASVGTTPYTSPRQLVAYGDFMSTHTDLALMVYDPEFPGKAQYDYERISRLAARSDYSVRMTTMDDLQEAANEYGELQNDRSQNE</sequence>
<dbReference type="EMBL" id="AZFJ01000052">
    <property type="protein sequence ID" value="KRL85446.1"/>
    <property type="molecule type" value="Genomic_DNA"/>
</dbReference>
<dbReference type="PANTHER" id="PTHR38440">
    <property type="entry name" value="UPF0398 PROTEIN YPSA"/>
    <property type="match status" value="1"/>
</dbReference>
<dbReference type="SUPFAM" id="SSF102405">
    <property type="entry name" value="MCP/YpsA-like"/>
    <property type="match status" value="1"/>
</dbReference>
<proteinExistence type="inferred from homology"/>
<dbReference type="OrthoDB" id="2301957at2"/>
<dbReference type="Gene3D" id="3.40.50.450">
    <property type="match status" value="1"/>
</dbReference>
<dbReference type="Proteomes" id="UP000051922">
    <property type="component" value="Unassembled WGS sequence"/>
</dbReference>
<keyword evidence="3" id="KW-1185">Reference proteome</keyword>
<comment type="caution">
    <text evidence="2">The sequence shown here is derived from an EMBL/GenBank/DDBJ whole genome shotgun (WGS) entry which is preliminary data.</text>
</comment>
<dbReference type="PATRIC" id="fig|1423783.4.peg.1652"/>
<dbReference type="HAMAP" id="MF_01575">
    <property type="entry name" value="UPF0398"/>
    <property type="match status" value="1"/>
</dbReference>
<organism evidence="2 3">
    <name type="scientific">Lacticaseibacillus pantheris DSM 15945 = JCM 12539 = NBRC 106106</name>
    <dbReference type="NCBI Taxonomy" id="1423783"/>
    <lineage>
        <taxon>Bacteria</taxon>
        <taxon>Bacillati</taxon>
        <taxon>Bacillota</taxon>
        <taxon>Bacilli</taxon>
        <taxon>Lactobacillales</taxon>
        <taxon>Lactobacillaceae</taxon>
        <taxon>Lacticaseibacillus</taxon>
    </lineage>
</organism>
<evidence type="ECO:0000313" key="3">
    <source>
        <dbReference type="Proteomes" id="UP000051922"/>
    </source>
</evidence>
<dbReference type="AlphaFoldDB" id="A0A0R1TW73"/>
<dbReference type="InterPro" id="IPR010697">
    <property type="entry name" value="YspA"/>
</dbReference>
<gene>
    <name evidence="2" type="ORF">FC50_GL001610</name>
</gene>
<protein>
    <recommendedName>
        <fullName evidence="1">UPF0398 protein FC50_GL001610</fullName>
    </recommendedName>
</protein>
<name>A0A0R1TW73_9LACO</name>
<dbReference type="Pfam" id="PF06908">
    <property type="entry name" value="YpsA"/>
    <property type="match status" value="1"/>
</dbReference>
<dbReference type="PIRSF" id="PIRSF021290">
    <property type="entry name" value="DUF1273"/>
    <property type="match status" value="1"/>
</dbReference>
<dbReference type="RefSeq" id="WP_054651306.1">
    <property type="nucleotide sequence ID" value="NZ_AZFJ01000052.1"/>
</dbReference>
<evidence type="ECO:0000313" key="2">
    <source>
        <dbReference type="EMBL" id="KRL85446.1"/>
    </source>
</evidence>
<evidence type="ECO:0000256" key="1">
    <source>
        <dbReference type="HAMAP-Rule" id="MF_01575"/>
    </source>
</evidence>
<reference evidence="2 3" key="1">
    <citation type="journal article" date="2015" name="Genome Announc.">
        <title>Expanding the biotechnology potential of lactobacilli through comparative genomics of 213 strains and associated genera.</title>
        <authorList>
            <person name="Sun Z."/>
            <person name="Harris H.M."/>
            <person name="McCann A."/>
            <person name="Guo C."/>
            <person name="Argimon S."/>
            <person name="Zhang W."/>
            <person name="Yang X."/>
            <person name="Jeffery I.B."/>
            <person name="Cooney J.C."/>
            <person name="Kagawa T.F."/>
            <person name="Liu W."/>
            <person name="Song Y."/>
            <person name="Salvetti E."/>
            <person name="Wrobel A."/>
            <person name="Rasinkangas P."/>
            <person name="Parkhill J."/>
            <person name="Rea M.C."/>
            <person name="O'Sullivan O."/>
            <person name="Ritari J."/>
            <person name="Douillard F.P."/>
            <person name="Paul Ross R."/>
            <person name="Yang R."/>
            <person name="Briner A.E."/>
            <person name="Felis G.E."/>
            <person name="de Vos W.M."/>
            <person name="Barrangou R."/>
            <person name="Klaenhammer T.R."/>
            <person name="Caufield P.W."/>
            <person name="Cui Y."/>
            <person name="Zhang H."/>
            <person name="O'Toole P.W."/>
        </authorList>
    </citation>
    <scope>NUCLEOTIDE SEQUENCE [LARGE SCALE GENOMIC DNA]</scope>
    <source>
        <strain evidence="2 3">DSM 15945</strain>
    </source>
</reference>
<dbReference type="STRING" id="1423783.FC50_GL001610"/>
<comment type="similarity">
    <text evidence="1">Belongs to the UPF0398 family.</text>
</comment>
<dbReference type="PANTHER" id="PTHR38440:SF1">
    <property type="entry name" value="UPF0398 PROTEIN SPR0331"/>
    <property type="match status" value="1"/>
</dbReference>
<accession>A0A0R1TW73</accession>
<dbReference type="NCBIfam" id="NF010181">
    <property type="entry name" value="PRK13660.1"/>
    <property type="match status" value="1"/>
</dbReference>